<keyword evidence="3" id="KW-0489">Methyltransferase</keyword>
<dbReference type="Proteomes" id="UP000294862">
    <property type="component" value="Unassembled WGS sequence"/>
</dbReference>
<evidence type="ECO:0000259" key="2">
    <source>
        <dbReference type="Pfam" id="PF01035"/>
    </source>
</evidence>
<keyword evidence="1" id="KW-0227">DNA damage</keyword>
<dbReference type="Pfam" id="PF01035">
    <property type="entry name" value="DNA_binding_1"/>
    <property type="match status" value="1"/>
</dbReference>
<dbReference type="PANTHER" id="PTHR42942">
    <property type="entry name" value="6-O-METHYLGUANINE DNA METHYLTRANSFERASE"/>
    <property type="match status" value="1"/>
</dbReference>
<dbReference type="InterPro" id="IPR036388">
    <property type="entry name" value="WH-like_DNA-bd_sf"/>
</dbReference>
<dbReference type="EMBL" id="SLWQ01000002">
    <property type="protein sequence ID" value="TCO41941.1"/>
    <property type="molecule type" value="Genomic_DNA"/>
</dbReference>
<sequence length="114" mass="12568">MIAAIPRGRVANYGEIARRAGLPGRARLVGTVLREAPATLGLPWFRVLRADGRIAFPPGSKAFREQVRHLAGEGVLVRGGRVDLAVHGWERDVDHLLWGPPAPPARRRRERAKT</sequence>
<keyword evidence="3" id="KW-0808">Transferase</keyword>
<keyword evidence="4" id="KW-1185">Reference proteome</keyword>
<dbReference type="Gene3D" id="1.10.10.10">
    <property type="entry name" value="Winged helix-like DNA-binding domain superfamily/Winged helix DNA-binding domain"/>
    <property type="match status" value="1"/>
</dbReference>
<feature type="domain" description="Methylated-DNA-[protein]-cysteine S-methyltransferase DNA binding" evidence="2">
    <location>
        <begin position="2"/>
        <end position="75"/>
    </location>
</feature>
<gene>
    <name evidence="3" type="ORF">EV148_102295</name>
</gene>
<dbReference type="PANTHER" id="PTHR42942:SF1">
    <property type="entry name" value="ALKYLTRANSFERASE-LIKE PROTEIN 1"/>
    <property type="match status" value="1"/>
</dbReference>
<reference evidence="3 4" key="1">
    <citation type="journal article" date="2015" name="Stand. Genomic Sci.">
        <title>Genomic Encyclopedia of Bacterial and Archaeal Type Strains, Phase III: the genomes of soil and plant-associated and newly described type strains.</title>
        <authorList>
            <person name="Whitman W.B."/>
            <person name="Woyke T."/>
            <person name="Klenk H.P."/>
            <person name="Zhou Y."/>
            <person name="Lilburn T.G."/>
            <person name="Beck B.J."/>
            <person name="De Vos P."/>
            <person name="Vandamme P."/>
            <person name="Eisen J.A."/>
            <person name="Garrity G."/>
            <person name="Hugenholtz P."/>
            <person name="Kyrpides N.C."/>
        </authorList>
    </citation>
    <scope>NUCLEOTIDE SEQUENCE [LARGE SCALE GENOMIC DNA]</scope>
    <source>
        <strain evidence="3 4">A3</strain>
    </source>
</reference>
<evidence type="ECO:0000256" key="1">
    <source>
        <dbReference type="ARBA" id="ARBA00022763"/>
    </source>
</evidence>
<comment type="caution">
    <text evidence="3">The sequence shown here is derived from an EMBL/GenBank/DDBJ whole genome shotgun (WGS) entry which is preliminary data.</text>
</comment>
<name>A0A4R2IBP9_9GAMM</name>
<accession>A0A4R2IBP9</accession>
<dbReference type="GO" id="GO:0006281">
    <property type="term" value="P:DNA repair"/>
    <property type="evidence" value="ECO:0007669"/>
    <property type="project" value="InterPro"/>
</dbReference>
<dbReference type="InterPro" id="IPR014048">
    <property type="entry name" value="MethylDNA_cys_MeTrfase_DNA-bd"/>
</dbReference>
<dbReference type="GO" id="GO:0008168">
    <property type="term" value="F:methyltransferase activity"/>
    <property type="evidence" value="ECO:0007669"/>
    <property type="project" value="UniProtKB-KW"/>
</dbReference>
<dbReference type="GO" id="GO:0032259">
    <property type="term" value="P:methylation"/>
    <property type="evidence" value="ECO:0007669"/>
    <property type="project" value="UniProtKB-KW"/>
</dbReference>
<protein>
    <submittedName>
        <fullName evidence="3">Methylated-DNA-protein-cysteine methyltransferase-like protein</fullName>
    </submittedName>
</protein>
<evidence type="ECO:0000313" key="4">
    <source>
        <dbReference type="Proteomes" id="UP000294862"/>
    </source>
</evidence>
<dbReference type="InterPro" id="IPR052520">
    <property type="entry name" value="ATL_DNA_repair"/>
</dbReference>
<dbReference type="SUPFAM" id="SSF46767">
    <property type="entry name" value="Methylated DNA-protein cysteine methyltransferase, C-terminal domain"/>
    <property type="match status" value="1"/>
</dbReference>
<organism evidence="3 4">
    <name type="scientific">Dokdonella fugitiva</name>
    <dbReference type="NCBI Taxonomy" id="328517"/>
    <lineage>
        <taxon>Bacteria</taxon>
        <taxon>Pseudomonadati</taxon>
        <taxon>Pseudomonadota</taxon>
        <taxon>Gammaproteobacteria</taxon>
        <taxon>Lysobacterales</taxon>
        <taxon>Rhodanobacteraceae</taxon>
        <taxon>Dokdonella</taxon>
    </lineage>
</organism>
<proteinExistence type="predicted"/>
<dbReference type="AlphaFoldDB" id="A0A4R2IBP9"/>
<evidence type="ECO:0000313" key="3">
    <source>
        <dbReference type="EMBL" id="TCO41941.1"/>
    </source>
</evidence>
<dbReference type="InterPro" id="IPR036217">
    <property type="entry name" value="MethylDNA_cys_MeTrfase_DNAb"/>
</dbReference>
<dbReference type="CDD" id="cd06445">
    <property type="entry name" value="ATase"/>
    <property type="match status" value="1"/>
</dbReference>